<dbReference type="Gene3D" id="2.60.40.10">
    <property type="entry name" value="Immunoglobulins"/>
    <property type="match status" value="10"/>
</dbReference>
<feature type="domain" description="Ig-like" evidence="9">
    <location>
        <begin position="888"/>
        <end position="967"/>
    </location>
</feature>
<dbReference type="Pfam" id="PF13927">
    <property type="entry name" value="Ig_3"/>
    <property type="match status" value="3"/>
</dbReference>
<protein>
    <submittedName>
        <fullName evidence="10">Sialoadhesin-like</fullName>
    </submittedName>
</protein>
<dbReference type="GO" id="GO:0004888">
    <property type="term" value="F:transmembrane signaling receptor activity"/>
    <property type="evidence" value="ECO:0007669"/>
    <property type="project" value="TreeGrafter"/>
</dbReference>
<feature type="compositionally biased region" description="Polar residues" evidence="7">
    <location>
        <begin position="63"/>
        <end position="72"/>
    </location>
</feature>
<dbReference type="SMART" id="SM00409">
    <property type="entry name" value="IG"/>
    <property type="match status" value="10"/>
</dbReference>
<dbReference type="AlphaFoldDB" id="A0AAD5FFF1"/>
<feature type="compositionally biased region" description="Polar residues" evidence="7">
    <location>
        <begin position="449"/>
        <end position="459"/>
    </location>
</feature>
<evidence type="ECO:0000256" key="6">
    <source>
        <dbReference type="PROSITE-ProRule" id="PRU00089"/>
    </source>
</evidence>
<feature type="compositionally biased region" description="Basic and acidic residues" evidence="7">
    <location>
        <begin position="605"/>
        <end position="618"/>
    </location>
</feature>
<sequence>MILSADEAAQHAVPSSEEEIDIVGGDGEDFFLPCRDTDDSPAESSAEVDTSEGDSSGESEVTTPSRTASSSVKPPYSYIALITMAILQSPMKKLTLSGICDFISNKFPYYKAKFPAWQNSIRHNLSLNDCFIKIPREPGNPGKGNYWSLDPASEDMFDNGSFLRRRKRFKRSRPDFCKDGLVLYPGVGGRSFGRPYCVSSRPLTQPLGYTPCPYFPYQSVADVKGIQTGESGPQARLAFQEPRGPERQKNPFSIDSIMARSDCPTRKTPVLQLPVDYGHVFSRSASCVLPDKPVLSVHTNSLKIFRGERVTLTCTIPGGSKTYNWYRDGVHVHRSDHYVYIINIEQNHKYRCYGSGNGPSTTLSNEVTLSVIERPKAVVTLQPDGQIFSGEKVTFTCEIQGDGDTEWTYNWYKDDAQIFSETVDMEYPFLARKSDSGKYKCSGQRKSDSQSSETSNAVTLTVSEKPKPELTSDLKGAALTGNSVTLYCTLKLQSAGWKFYWRKDTQRRDTETETHYYTIRSVSVSDGGQYRCRAGRGNPVYYTHDSDALWVNVTDPEPNIDKAVVAVGVGSALLFIILLLILLWWCWYKSRKDEDAGPSDVTYSELEHKPQNKARESQANKPVLSVQPNSPQIFRGERVTLTCTIPGGSKTYNWYSNDVTVHSSEYYVYTINIEQSHKYRCYGSGNGPSTTLSNEVTLSVIERPKAVVTLQPDGQIFSGEKVTFTCEIQGHADTEWTYIWYKDDLQTHFSSEHREYSFTAKESDSGKYNCSGQTQRDSQTSETSDAVPLTVSEKPKPELTSDLKGAALTGNSVTLYCTLKLQSAGLKFYWSKDTQSRETETETHSYTITSVSVSDGGQYRCRAGRGNPVYYTHYSDALWVNVTENLKPVVIIRPDNHVFRRETVTFRCKIQGGGDTEWQYSWYKNNNPLYHNTQEFSLNSVIHEDSGNYTCTGLSNNQRSEINDAVTLIVSETAEAVVSVSPQSWLTEGDSVTLNCEIKSSSTGWIFSWYTDVPYRDSQGSYRYRPELLSDSSRGSGGSYTLSPVTLNHTGVYMCRAVRGEQVFYSQYSKDQPLWITGESPQMSLIINPSRSQHFTIDSLSLSCKNQRDSSGWTVRGYTYYMRWFDCSSVSGCNISSLYSKHTGVYWCQSESGERSNPVNITVHYGGVILDSPVQPVIEGRPLTLRCLYKYHNTKISDTGVNFYKDNLIVQNKNTGEMTISSVSKSDEGFYYCKHPEGGESPKSWISVSYQSI</sequence>
<feature type="domain" description="Ig-like" evidence="9">
    <location>
        <begin position="468"/>
        <end position="534"/>
    </location>
</feature>
<evidence type="ECO:0000313" key="10">
    <source>
        <dbReference type="EMBL" id="KAI5613948.1"/>
    </source>
</evidence>
<dbReference type="SUPFAM" id="SSF46785">
    <property type="entry name" value="Winged helix' DNA-binding domain"/>
    <property type="match status" value="1"/>
</dbReference>
<dbReference type="InterPro" id="IPR030456">
    <property type="entry name" value="TF_fork_head_CS_2"/>
</dbReference>
<feature type="domain" description="Ig-like" evidence="9">
    <location>
        <begin position="797"/>
        <end position="863"/>
    </location>
</feature>
<feature type="domain" description="Fork-head" evidence="8">
    <location>
        <begin position="73"/>
        <end position="167"/>
    </location>
</feature>
<dbReference type="GO" id="GO:0005634">
    <property type="term" value="C:nucleus"/>
    <property type="evidence" value="ECO:0007669"/>
    <property type="project" value="UniProtKB-SubCell"/>
</dbReference>
<dbReference type="CDD" id="cd20048">
    <property type="entry name" value="FH_FOXD4-like"/>
    <property type="match status" value="1"/>
</dbReference>
<dbReference type="InterPro" id="IPR003599">
    <property type="entry name" value="Ig_sub"/>
</dbReference>
<feature type="region of interest" description="Disordered" evidence="7">
    <location>
        <begin position="762"/>
        <end position="803"/>
    </location>
</feature>
<dbReference type="InterPro" id="IPR003598">
    <property type="entry name" value="Ig_sub2"/>
</dbReference>
<evidence type="ECO:0000256" key="2">
    <source>
        <dbReference type="ARBA" id="ARBA00022729"/>
    </source>
</evidence>
<dbReference type="InterPro" id="IPR050488">
    <property type="entry name" value="Ig_Fc_receptor"/>
</dbReference>
<dbReference type="Pfam" id="PF13895">
    <property type="entry name" value="Ig_2"/>
    <property type="match status" value="6"/>
</dbReference>
<evidence type="ECO:0000256" key="7">
    <source>
        <dbReference type="SAM" id="MobiDB-lite"/>
    </source>
</evidence>
<accession>A0AAD5FFF1</accession>
<dbReference type="FunFam" id="1.10.10.10:FF:000071">
    <property type="entry name" value="Forkhead box F1"/>
    <property type="match status" value="1"/>
</dbReference>
<feature type="domain" description="Ig-like" evidence="9">
    <location>
        <begin position="293"/>
        <end position="368"/>
    </location>
</feature>
<comment type="subcellular location">
    <subcellularLocation>
        <location evidence="1 6">Nucleus</location>
    </subcellularLocation>
</comment>
<dbReference type="PANTHER" id="PTHR11481">
    <property type="entry name" value="IMMUNOGLOBULIN FC RECEPTOR"/>
    <property type="match status" value="1"/>
</dbReference>
<feature type="DNA-binding region" description="Fork-head" evidence="6">
    <location>
        <begin position="73"/>
        <end position="167"/>
    </location>
</feature>
<dbReference type="PRINTS" id="PR00053">
    <property type="entry name" value="FORKHEAD"/>
</dbReference>
<evidence type="ECO:0000313" key="11">
    <source>
        <dbReference type="Proteomes" id="UP001205998"/>
    </source>
</evidence>
<dbReference type="SMART" id="SM00408">
    <property type="entry name" value="IGc2"/>
    <property type="match status" value="7"/>
</dbReference>
<dbReference type="EMBL" id="MU560044">
    <property type="protein sequence ID" value="KAI5613948.1"/>
    <property type="molecule type" value="Genomic_DNA"/>
</dbReference>
<feature type="region of interest" description="Disordered" evidence="7">
    <location>
        <begin position="1"/>
        <end position="72"/>
    </location>
</feature>
<organism evidence="10 11">
    <name type="scientific">Silurus asotus</name>
    <name type="common">Amur catfish</name>
    <name type="synonym">Parasilurus asotus</name>
    <dbReference type="NCBI Taxonomy" id="30991"/>
    <lineage>
        <taxon>Eukaryota</taxon>
        <taxon>Metazoa</taxon>
        <taxon>Chordata</taxon>
        <taxon>Craniata</taxon>
        <taxon>Vertebrata</taxon>
        <taxon>Euteleostomi</taxon>
        <taxon>Actinopterygii</taxon>
        <taxon>Neopterygii</taxon>
        <taxon>Teleostei</taxon>
        <taxon>Ostariophysi</taxon>
        <taxon>Siluriformes</taxon>
        <taxon>Siluridae</taxon>
        <taxon>Silurus</taxon>
    </lineage>
</organism>
<feature type="domain" description="Ig-like" evidence="9">
    <location>
        <begin position="622"/>
        <end position="697"/>
    </location>
</feature>
<keyword evidence="4" id="KW-1015">Disulfide bond</keyword>
<dbReference type="SMART" id="SM00339">
    <property type="entry name" value="FH"/>
    <property type="match status" value="1"/>
</dbReference>
<evidence type="ECO:0000256" key="3">
    <source>
        <dbReference type="ARBA" id="ARBA00023125"/>
    </source>
</evidence>
<dbReference type="Proteomes" id="UP001205998">
    <property type="component" value="Unassembled WGS sequence"/>
</dbReference>
<dbReference type="GO" id="GO:0003700">
    <property type="term" value="F:DNA-binding transcription factor activity"/>
    <property type="evidence" value="ECO:0007669"/>
    <property type="project" value="InterPro"/>
</dbReference>
<proteinExistence type="predicted"/>
<feature type="domain" description="Ig-like" evidence="9">
    <location>
        <begin position="375"/>
        <end position="459"/>
    </location>
</feature>
<dbReference type="GO" id="GO:0006955">
    <property type="term" value="P:immune response"/>
    <property type="evidence" value="ECO:0007669"/>
    <property type="project" value="TreeGrafter"/>
</dbReference>
<dbReference type="SUPFAM" id="SSF48726">
    <property type="entry name" value="Immunoglobulin"/>
    <property type="match status" value="9"/>
</dbReference>
<feature type="domain" description="Ig-like" evidence="9">
    <location>
        <begin position="704"/>
        <end position="790"/>
    </location>
</feature>
<feature type="region of interest" description="Disordered" evidence="7">
    <location>
        <begin position="598"/>
        <end position="629"/>
    </location>
</feature>
<keyword evidence="2" id="KW-0732">Signal</keyword>
<dbReference type="Gene3D" id="1.10.10.10">
    <property type="entry name" value="Winged helix-like DNA-binding domain superfamily/Winged helix DNA-binding domain"/>
    <property type="match status" value="1"/>
</dbReference>
<name>A0AAD5FFF1_SILAS</name>
<feature type="domain" description="Ig-like" evidence="9">
    <location>
        <begin position="975"/>
        <end position="1057"/>
    </location>
</feature>
<keyword evidence="5 6" id="KW-0539">Nucleus</keyword>
<comment type="caution">
    <text evidence="10">The sequence shown here is derived from an EMBL/GenBank/DDBJ whole genome shotgun (WGS) entry which is preliminary data.</text>
</comment>
<dbReference type="InterPro" id="IPR007110">
    <property type="entry name" value="Ig-like_dom"/>
</dbReference>
<feature type="region of interest" description="Disordered" evidence="7">
    <location>
        <begin position="435"/>
        <end position="459"/>
    </location>
</feature>
<feature type="compositionally biased region" description="Acidic residues" evidence="7">
    <location>
        <begin position="16"/>
        <end position="29"/>
    </location>
</feature>
<dbReference type="FunFam" id="2.60.40.10:FF:001607">
    <property type="entry name" value="Leukocyte immune-type receptor TS32.15 L2.5a"/>
    <property type="match status" value="3"/>
</dbReference>
<dbReference type="GO" id="GO:0043565">
    <property type="term" value="F:sequence-specific DNA binding"/>
    <property type="evidence" value="ECO:0007669"/>
    <property type="project" value="InterPro"/>
</dbReference>
<reference evidence="10" key="1">
    <citation type="submission" date="2018-07" db="EMBL/GenBank/DDBJ databases">
        <title>Comparative genomics of catfishes provides insights into carnivory and benthic adaptation.</title>
        <authorList>
            <person name="Zhang Y."/>
            <person name="Wang D."/>
            <person name="Peng Z."/>
            <person name="Zheng S."/>
            <person name="Shao F."/>
            <person name="Tao W."/>
        </authorList>
    </citation>
    <scope>NUCLEOTIDE SEQUENCE</scope>
    <source>
        <strain evidence="10">Chongqing</strain>
    </source>
</reference>
<dbReference type="InterPro" id="IPR018122">
    <property type="entry name" value="TF_fork_head_CS_1"/>
</dbReference>
<feature type="compositionally biased region" description="Polar residues" evidence="7">
    <location>
        <begin position="766"/>
        <end position="784"/>
    </location>
</feature>
<dbReference type="PANTHER" id="PTHR11481:SF64">
    <property type="entry name" value="FC RECEPTOR-LIKE PROTEIN 4"/>
    <property type="match status" value="1"/>
</dbReference>
<dbReference type="InterPro" id="IPR036179">
    <property type="entry name" value="Ig-like_dom_sf"/>
</dbReference>
<evidence type="ECO:0000259" key="8">
    <source>
        <dbReference type="PROSITE" id="PS50039"/>
    </source>
</evidence>
<keyword evidence="3 6" id="KW-0238">DNA-binding</keyword>
<dbReference type="PROSITE" id="PS00657">
    <property type="entry name" value="FORK_HEAD_1"/>
    <property type="match status" value="1"/>
</dbReference>
<evidence type="ECO:0000256" key="1">
    <source>
        <dbReference type="ARBA" id="ARBA00004123"/>
    </source>
</evidence>
<dbReference type="InterPro" id="IPR036388">
    <property type="entry name" value="WH-like_DNA-bd_sf"/>
</dbReference>
<dbReference type="GO" id="GO:0009897">
    <property type="term" value="C:external side of plasma membrane"/>
    <property type="evidence" value="ECO:0007669"/>
    <property type="project" value="TreeGrafter"/>
</dbReference>
<evidence type="ECO:0000256" key="4">
    <source>
        <dbReference type="ARBA" id="ARBA00023157"/>
    </source>
</evidence>
<gene>
    <name evidence="10" type="ORF">C0J50_3862</name>
</gene>
<dbReference type="GO" id="GO:0007166">
    <property type="term" value="P:cell surface receptor signaling pathway"/>
    <property type="evidence" value="ECO:0007669"/>
    <property type="project" value="TreeGrafter"/>
</dbReference>
<dbReference type="Pfam" id="PF00250">
    <property type="entry name" value="Forkhead"/>
    <property type="match status" value="1"/>
</dbReference>
<dbReference type="InterPro" id="IPR001766">
    <property type="entry name" value="Fork_head_dom"/>
</dbReference>
<keyword evidence="11" id="KW-1185">Reference proteome</keyword>
<dbReference type="InterPro" id="IPR013783">
    <property type="entry name" value="Ig-like_fold"/>
</dbReference>
<feature type="domain" description="Ig-like" evidence="9">
    <location>
        <begin position="1158"/>
        <end position="1249"/>
    </location>
</feature>
<evidence type="ECO:0000256" key="5">
    <source>
        <dbReference type="ARBA" id="ARBA00023242"/>
    </source>
</evidence>
<dbReference type="PROSITE" id="PS50835">
    <property type="entry name" value="IG_LIKE"/>
    <property type="match status" value="9"/>
</dbReference>
<dbReference type="InterPro" id="IPR036390">
    <property type="entry name" value="WH_DNA-bd_sf"/>
</dbReference>
<dbReference type="PROSITE" id="PS00658">
    <property type="entry name" value="FORK_HEAD_2"/>
    <property type="match status" value="1"/>
</dbReference>
<evidence type="ECO:0000259" key="9">
    <source>
        <dbReference type="PROSITE" id="PS50835"/>
    </source>
</evidence>
<dbReference type="PROSITE" id="PS50039">
    <property type="entry name" value="FORK_HEAD_3"/>
    <property type="match status" value="1"/>
</dbReference>